<protein>
    <submittedName>
        <fullName evidence="1">General transcription factor II-I repeat domain-containing protein 2A-like</fullName>
    </submittedName>
</protein>
<accession>A0AAV7KEB3</accession>
<reference evidence="1 2" key="1">
    <citation type="journal article" date="2023" name="BMC Biol.">
        <title>The compact genome of the sponge Oopsacas minuta (Hexactinellida) is lacking key metazoan core genes.</title>
        <authorList>
            <person name="Santini S."/>
            <person name="Schenkelaars Q."/>
            <person name="Jourda C."/>
            <person name="Duchesne M."/>
            <person name="Belahbib H."/>
            <person name="Rocher C."/>
            <person name="Selva M."/>
            <person name="Riesgo A."/>
            <person name="Vervoort M."/>
            <person name="Leys S.P."/>
            <person name="Kodjabachian L."/>
            <person name="Le Bivic A."/>
            <person name="Borchiellini C."/>
            <person name="Claverie J.M."/>
            <person name="Renard E."/>
        </authorList>
    </citation>
    <scope>NUCLEOTIDE SEQUENCE [LARGE SCALE GENOMIC DNA]</scope>
    <source>
        <strain evidence="1">SPO-2</strain>
    </source>
</reference>
<dbReference type="Proteomes" id="UP001165289">
    <property type="component" value="Unassembled WGS sequence"/>
</dbReference>
<name>A0AAV7KEB3_9METZ</name>
<organism evidence="1 2">
    <name type="scientific">Oopsacas minuta</name>
    <dbReference type="NCBI Taxonomy" id="111878"/>
    <lineage>
        <taxon>Eukaryota</taxon>
        <taxon>Metazoa</taxon>
        <taxon>Porifera</taxon>
        <taxon>Hexactinellida</taxon>
        <taxon>Hexasterophora</taxon>
        <taxon>Lyssacinosida</taxon>
        <taxon>Leucopsacidae</taxon>
        <taxon>Oopsacas</taxon>
    </lineage>
</organism>
<keyword evidence="2" id="KW-1185">Reference proteome</keyword>
<evidence type="ECO:0000313" key="2">
    <source>
        <dbReference type="Proteomes" id="UP001165289"/>
    </source>
</evidence>
<proteinExistence type="predicted"/>
<dbReference type="EMBL" id="JAKMXF010000055">
    <property type="protein sequence ID" value="KAI6659672.1"/>
    <property type="molecule type" value="Genomic_DNA"/>
</dbReference>
<dbReference type="PANTHER" id="PTHR45913:SF5">
    <property type="entry name" value="GENERAL TRANSCRIPTION FACTOR II-I REPEAT DOMAIN-CONTAINING PROTEIN 2A-LIKE PROTEIN"/>
    <property type="match status" value="1"/>
</dbReference>
<dbReference type="AlphaFoldDB" id="A0AAV7KEB3"/>
<evidence type="ECO:0000313" key="1">
    <source>
        <dbReference type="EMBL" id="KAI6659672.1"/>
    </source>
</evidence>
<comment type="caution">
    <text evidence="1">The sequence shown here is derived from an EMBL/GenBank/DDBJ whole genome shotgun (WGS) entry which is preliminary data.</text>
</comment>
<dbReference type="PANTHER" id="PTHR45913">
    <property type="entry name" value="EPM2A-INTERACTING PROTEIN 1"/>
    <property type="match status" value="1"/>
</dbReference>
<gene>
    <name evidence="1" type="ORF">LOD99_14595</name>
</gene>
<sequence>MSHSTTCVFVHGVTPDFRTFEEFVQLLRMKGRTTGVDIFNVVKDVLEEFNLNLDNIFDVTTDGAPATVGKENGIAALLEKYCKVNGNQRDLIKIHRLIHKEALCAESIKLKNVSWKQL</sequence>